<dbReference type="InterPro" id="IPR035754">
    <property type="entry name" value="SPRY_SPSB3"/>
</dbReference>
<dbReference type="VEuPathDB" id="VectorBase:ASTE001484"/>
<sequence>MLRSVVRSHFKLLVAVLLAGLAVSLVEGEKEIPLTKFSQDVGGYGATMTFLYCYSCGYRKAFDDYYNIIREKYPEITIRGGNYDPSGFNMLLSKVLLVTKLLLIAALMSNYDIGRFIGNPFAGWWRWCFNNKLYASMMIFFLGNTLEAQLISSGAFEITLNDVPVWSKLETGRFPAPQEMFQIIDNHLQFANKIEPNPDFPESLRMTLILVLLFLKNICVFLNKLVLRCYNSFLIHPTHGHLDGGKYGGYGGAAVVATAAAAAASAAAATAAGAGTNDDEDELMTINENRNVGSGLGPPDTIHEPNANASHPSISSHSSSSSETGSVHSDGEQHSVLLLEDGSGTSGHHPMDAGGCNACSLALENNNGYQVVKHERPLVNGCEDMWSWNKRDRSKEVWLSRSDNRRVYFHPNWSKGTAGIRGTRVLNNGRYYWEISLSQRVFGTSMMFGIGTKKARLHVNMFTNLLGEDRNGWGLSHKGLLWHGGVARNYTKRFKENQPTKIGLLFDGVAGTLTYYKDDVCLGIAFRGLNEIREPLYPIVCSTAAKTEMLLSETRRDFVNLQDRCRAIIIKHINTREKLDRLSLPYFIKNYLAEAVTESNAAVTPLELHLIDQYLY</sequence>
<dbReference type="SUPFAM" id="SSF52833">
    <property type="entry name" value="Thioredoxin-like"/>
    <property type="match status" value="1"/>
</dbReference>
<dbReference type="InterPro" id="IPR003877">
    <property type="entry name" value="SPRY_dom"/>
</dbReference>
<dbReference type="NCBIfam" id="TIGR02174">
    <property type="entry name" value="CXXU_selWTH"/>
    <property type="match status" value="1"/>
</dbReference>
<evidence type="ECO:0000256" key="4">
    <source>
        <dbReference type="ARBA" id="ARBA00023242"/>
    </source>
</evidence>
<dbReference type="PROSITE" id="PS50188">
    <property type="entry name" value="B302_SPRY"/>
    <property type="match status" value="1"/>
</dbReference>
<feature type="region of interest" description="Disordered" evidence="6">
    <location>
        <begin position="289"/>
        <end position="331"/>
    </location>
</feature>
<dbReference type="VEuPathDB" id="VectorBase:ASTE001483"/>
<dbReference type="EnsemblMetazoa" id="ASTEI05230-RA">
    <property type="protein sequence ID" value="ASTEI05230-PA"/>
    <property type="gene ID" value="ASTEI05230"/>
</dbReference>
<dbReference type="InterPro" id="IPR001870">
    <property type="entry name" value="B30.2/SPRY"/>
</dbReference>
<dbReference type="Proteomes" id="UP000076408">
    <property type="component" value="Unassembled WGS sequence"/>
</dbReference>
<evidence type="ECO:0000256" key="6">
    <source>
        <dbReference type="SAM" id="MobiDB-lite"/>
    </source>
</evidence>
<keyword evidence="9" id="KW-1185">Reference proteome</keyword>
<evidence type="ECO:0000313" key="8">
    <source>
        <dbReference type="EnsemblMetazoa" id="ASTEI05230-PA"/>
    </source>
</evidence>
<evidence type="ECO:0000256" key="2">
    <source>
        <dbReference type="ARBA" id="ARBA00010910"/>
    </source>
</evidence>
<comment type="subcellular location">
    <subcellularLocation>
        <location evidence="1">Nucleus</location>
    </subcellularLocation>
</comment>
<dbReference type="SMART" id="SM00449">
    <property type="entry name" value="SPRY"/>
    <property type="match status" value="1"/>
</dbReference>
<dbReference type="FunFam" id="2.60.120.920:FF:000078">
    <property type="entry name" value="GD12021"/>
    <property type="match status" value="1"/>
</dbReference>
<dbReference type="SUPFAM" id="SSF49899">
    <property type="entry name" value="Concanavalin A-like lectins/glucanases"/>
    <property type="match status" value="1"/>
</dbReference>
<dbReference type="Pfam" id="PF00622">
    <property type="entry name" value="SPRY"/>
    <property type="match status" value="1"/>
</dbReference>
<dbReference type="STRING" id="30069.A0A182Y9U4"/>
<dbReference type="GO" id="GO:0005634">
    <property type="term" value="C:nucleus"/>
    <property type="evidence" value="ECO:0007669"/>
    <property type="project" value="UniProtKB-SubCell"/>
</dbReference>
<evidence type="ECO:0000256" key="5">
    <source>
        <dbReference type="ARBA" id="ARBA00023284"/>
    </source>
</evidence>
<proteinExistence type="inferred from homology"/>
<reference evidence="9" key="1">
    <citation type="journal article" date="2014" name="Genome Biol.">
        <title>Genome analysis of a major urban malaria vector mosquito, Anopheles stephensi.</title>
        <authorList>
            <person name="Jiang X."/>
            <person name="Peery A."/>
            <person name="Hall A.B."/>
            <person name="Sharma A."/>
            <person name="Chen X.G."/>
            <person name="Waterhouse R.M."/>
            <person name="Komissarov A."/>
            <person name="Riehle M.M."/>
            <person name="Shouche Y."/>
            <person name="Sharakhova M.V."/>
            <person name="Lawson D."/>
            <person name="Pakpour N."/>
            <person name="Arensburger P."/>
            <person name="Davidson V.L."/>
            <person name="Eiglmeier K."/>
            <person name="Emrich S."/>
            <person name="George P."/>
            <person name="Kennedy R.C."/>
            <person name="Mane S.P."/>
            <person name="Maslen G."/>
            <person name="Oringanje C."/>
            <person name="Qi Y."/>
            <person name="Settlage R."/>
            <person name="Tojo M."/>
            <person name="Tubio J.M."/>
            <person name="Unger M.F."/>
            <person name="Wang B."/>
            <person name="Vernick K.D."/>
            <person name="Ribeiro J.M."/>
            <person name="James A.A."/>
            <person name="Michel K."/>
            <person name="Riehle M.A."/>
            <person name="Luckhart S."/>
            <person name="Sharakhov I.V."/>
            <person name="Tu Z."/>
        </authorList>
    </citation>
    <scope>NUCLEOTIDE SEQUENCE [LARGE SCALE GENOMIC DNA]</scope>
    <source>
        <strain evidence="9">Indian</strain>
    </source>
</reference>
<comment type="similarity">
    <text evidence="2">Belongs to the SPSB family.</text>
</comment>
<dbReference type="VEuPathDB" id="VectorBase:ASTEI20_042005"/>
<feature type="compositionally biased region" description="Low complexity" evidence="6">
    <location>
        <begin position="310"/>
        <end position="328"/>
    </location>
</feature>
<evidence type="ECO:0000256" key="3">
    <source>
        <dbReference type="ARBA" id="ARBA00014684"/>
    </source>
</evidence>
<evidence type="ECO:0000256" key="7">
    <source>
        <dbReference type="SAM" id="SignalP"/>
    </source>
</evidence>
<dbReference type="GO" id="GO:0019005">
    <property type="term" value="C:SCF ubiquitin ligase complex"/>
    <property type="evidence" value="ECO:0007669"/>
    <property type="project" value="TreeGrafter"/>
</dbReference>
<dbReference type="InterPro" id="IPR011893">
    <property type="entry name" value="Selenoprotein_Rdx-typ"/>
</dbReference>
<dbReference type="AlphaFoldDB" id="A0A182Y9U4"/>
<keyword evidence="7" id="KW-0732">Signal</keyword>
<organism evidence="8 9">
    <name type="scientific">Anopheles stephensi</name>
    <name type="common">Indo-Pakistan malaria mosquito</name>
    <dbReference type="NCBI Taxonomy" id="30069"/>
    <lineage>
        <taxon>Eukaryota</taxon>
        <taxon>Metazoa</taxon>
        <taxon>Ecdysozoa</taxon>
        <taxon>Arthropoda</taxon>
        <taxon>Hexapoda</taxon>
        <taxon>Insecta</taxon>
        <taxon>Pterygota</taxon>
        <taxon>Neoptera</taxon>
        <taxon>Endopterygota</taxon>
        <taxon>Diptera</taxon>
        <taxon>Nematocera</taxon>
        <taxon>Culicoidea</taxon>
        <taxon>Culicidae</taxon>
        <taxon>Anophelinae</taxon>
        <taxon>Anopheles</taxon>
    </lineage>
</organism>
<dbReference type="InterPro" id="IPR043136">
    <property type="entry name" value="B30.2/SPRY_sf"/>
</dbReference>
<dbReference type="CDD" id="cd12876">
    <property type="entry name" value="SPRY_SOCS3"/>
    <property type="match status" value="1"/>
</dbReference>
<dbReference type="InterPro" id="IPR050672">
    <property type="entry name" value="FBXO45-Fsn/SPSB_families"/>
</dbReference>
<dbReference type="VEuPathDB" id="VectorBase:ASTEI20_041523"/>
<dbReference type="Gene3D" id="2.60.120.920">
    <property type="match status" value="1"/>
</dbReference>
<dbReference type="Pfam" id="PF10262">
    <property type="entry name" value="Rdx"/>
    <property type="match status" value="1"/>
</dbReference>
<keyword evidence="4" id="KW-0539">Nucleus</keyword>
<dbReference type="PANTHER" id="PTHR12245">
    <property type="entry name" value="SPRY DOMAIN CONTAINING SOCS BOX PROTEIN"/>
    <property type="match status" value="1"/>
</dbReference>
<dbReference type="PROSITE" id="PS50225">
    <property type="entry name" value="SOCS"/>
    <property type="match status" value="1"/>
</dbReference>
<dbReference type="PANTHER" id="PTHR12245:SF12">
    <property type="entry name" value="SPRY DOMAIN-CONTAINING SOCS BOX PROTEIN 3"/>
    <property type="match status" value="1"/>
</dbReference>
<protein>
    <recommendedName>
        <fullName evidence="3">SPRY domain-containing SOCS box protein 3</fullName>
    </recommendedName>
</protein>
<dbReference type="GO" id="GO:0043161">
    <property type="term" value="P:proteasome-mediated ubiquitin-dependent protein catabolic process"/>
    <property type="evidence" value="ECO:0007669"/>
    <property type="project" value="TreeGrafter"/>
</dbReference>
<evidence type="ECO:0000313" key="9">
    <source>
        <dbReference type="Proteomes" id="UP000076408"/>
    </source>
</evidence>
<dbReference type="Gene3D" id="3.40.30.10">
    <property type="entry name" value="Glutaredoxin"/>
    <property type="match status" value="1"/>
</dbReference>
<reference evidence="8" key="2">
    <citation type="submission" date="2020-05" db="UniProtKB">
        <authorList>
            <consortium name="EnsemblMetazoa"/>
        </authorList>
    </citation>
    <scope>IDENTIFICATION</scope>
    <source>
        <strain evidence="8">Indian</strain>
    </source>
</reference>
<evidence type="ECO:0000256" key="1">
    <source>
        <dbReference type="ARBA" id="ARBA00004123"/>
    </source>
</evidence>
<keyword evidence="5" id="KW-0676">Redox-active center</keyword>
<accession>A0A182Y9U4</accession>
<dbReference type="VEuPathDB" id="VectorBase:ASTEI05230"/>
<dbReference type="InterPro" id="IPR001496">
    <property type="entry name" value="SOCS_box"/>
</dbReference>
<feature type="chain" id="PRO_5043534179" description="SPRY domain-containing SOCS box protein 3" evidence="7">
    <location>
        <begin position="29"/>
        <end position="616"/>
    </location>
</feature>
<dbReference type="InterPro" id="IPR036249">
    <property type="entry name" value="Thioredoxin-like_sf"/>
</dbReference>
<dbReference type="InterPro" id="IPR013320">
    <property type="entry name" value="ConA-like_dom_sf"/>
</dbReference>
<name>A0A182Y9U4_ANOST</name>
<feature type="signal peptide" evidence="7">
    <location>
        <begin position="1"/>
        <end position="28"/>
    </location>
</feature>